<sequence>MKLIQLQQHFYDFLRGQPNQFADCVVGTAQFDVAARLHVYAYAYRARLIEALDANFPVMHQLVGDDAFEQMAIDYLACYPPSHFSIRWFGEQLADFLGDTSPYANQPKLIELAQWEWAMTEAFDAANATPMGPNEMANIPVDDWANLHLRFHPSVRRLDLHYNIPPIWKAMVAESDPPALAEQAKATPWLIWRQDITTYFRSLVPAEADALDNARRGLNFGDLCQELCAFVSEDDAPLYAAQYLKTWLNEGLVTGLDVQYR</sequence>
<name>A0A840MV16_9PROT</name>
<dbReference type="Pfam" id="PF09836">
    <property type="entry name" value="DUF2063"/>
    <property type="match status" value="1"/>
</dbReference>
<gene>
    <name evidence="2" type="ORF">HNQ59_002319</name>
</gene>
<dbReference type="RefSeq" id="WP_184039174.1">
    <property type="nucleotide sequence ID" value="NZ_JACHHY010000013.1"/>
</dbReference>
<dbReference type="EMBL" id="JACHHY010000013">
    <property type="protein sequence ID" value="MBB5019021.1"/>
    <property type="molecule type" value="Genomic_DNA"/>
</dbReference>
<feature type="domain" description="Putative DNA-binding" evidence="1">
    <location>
        <begin position="5"/>
        <end position="97"/>
    </location>
</feature>
<dbReference type="Proteomes" id="UP000575898">
    <property type="component" value="Unassembled WGS sequence"/>
</dbReference>
<evidence type="ECO:0000313" key="3">
    <source>
        <dbReference type="Proteomes" id="UP000575898"/>
    </source>
</evidence>
<proteinExistence type="predicted"/>
<dbReference type="InterPro" id="IPR018640">
    <property type="entry name" value="DUF2063"/>
</dbReference>
<organism evidence="2 3">
    <name type="scientific">Chitinivorax tropicus</name>
    <dbReference type="NCBI Taxonomy" id="714531"/>
    <lineage>
        <taxon>Bacteria</taxon>
        <taxon>Pseudomonadati</taxon>
        <taxon>Pseudomonadota</taxon>
        <taxon>Betaproteobacteria</taxon>
        <taxon>Chitinivorax</taxon>
    </lineage>
</organism>
<dbReference type="InterPro" id="IPR044922">
    <property type="entry name" value="DUF2063_N_sf"/>
</dbReference>
<dbReference type="AlphaFoldDB" id="A0A840MV16"/>
<evidence type="ECO:0000259" key="1">
    <source>
        <dbReference type="Pfam" id="PF09836"/>
    </source>
</evidence>
<dbReference type="Gene3D" id="1.10.150.690">
    <property type="entry name" value="DUF2063"/>
    <property type="match status" value="1"/>
</dbReference>
<evidence type="ECO:0000313" key="2">
    <source>
        <dbReference type="EMBL" id="MBB5019021.1"/>
    </source>
</evidence>
<accession>A0A840MV16</accession>
<protein>
    <recommendedName>
        <fullName evidence="1">Putative DNA-binding domain-containing protein</fullName>
    </recommendedName>
</protein>
<keyword evidence="3" id="KW-1185">Reference proteome</keyword>
<reference evidence="2 3" key="1">
    <citation type="submission" date="2020-08" db="EMBL/GenBank/DDBJ databases">
        <title>Genomic Encyclopedia of Type Strains, Phase IV (KMG-IV): sequencing the most valuable type-strain genomes for metagenomic binning, comparative biology and taxonomic classification.</title>
        <authorList>
            <person name="Goeker M."/>
        </authorList>
    </citation>
    <scope>NUCLEOTIDE SEQUENCE [LARGE SCALE GENOMIC DNA]</scope>
    <source>
        <strain evidence="2 3">DSM 27165</strain>
    </source>
</reference>
<comment type="caution">
    <text evidence="2">The sequence shown here is derived from an EMBL/GenBank/DDBJ whole genome shotgun (WGS) entry which is preliminary data.</text>
</comment>